<evidence type="ECO:0000259" key="9">
    <source>
        <dbReference type="SMART" id="SM01351"/>
    </source>
</evidence>
<keyword evidence="8" id="KW-0732">Signal</keyword>
<dbReference type="Gene3D" id="3.40.390.10">
    <property type="entry name" value="Collagenase (Catalytic Domain)"/>
    <property type="match status" value="1"/>
</dbReference>
<gene>
    <name evidence="10" type="ORF">Rmf_06840</name>
</gene>
<dbReference type="PANTHER" id="PTHR37016:SF3">
    <property type="entry name" value="NEUTRAL PROTEASE 2-RELATED"/>
    <property type="match status" value="1"/>
</dbReference>
<evidence type="ECO:0000313" key="11">
    <source>
        <dbReference type="Proteomes" id="UP000831327"/>
    </source>
</evidence>
<proteinExistence type="inferred from homology"/>
<evidence type="ECO:0000256" key="6">
    <source>
        <dbReference type="ARBA" id="ARBA00022833"/>
    </source>
</evidence>
<evidence type="ECO:0000256" key="4">
    <source>
        <dbReference type="ARBA" id="ARBA00022723"/>
    </source>
</evidence>
<feature type="signal peptide" evidence="8">
    <location>
        <begin position="1"/>
        <end position="23"/>
    </location>
</feature>
<dbReference type="PANTHER" id="PTHR37016">
    <property type="match status" value="1"/>
</dbReference>
<comment type="similarity">
    <text evidence="2">Belongs to the peptidase M35 family.</text>
</comment>
<dbReference type="InterPro" id="IPR029463">
    <property type="entry name" value="Lys_MEP"/>
</dbReference>
<evidence type="ECO:0000256" key="1">
    <source>
        <dbReference type="ARBA" id="ARBA00001947"/>
    </source>
</evidence>
<dbReference type="InterPro" id="IPR050414">
    <property type="entry name" value="Fungal_M35_metalloproteases"/>
</dbReference>
<evidence type="ECO:0000313" key="10">
    <source>
        <dbReference type="EMBL" id="BDG70755.1"/>
    </source>
</evidence>
<feature type="chain" id="PRO_5045193748" description="Lysine-specific metallo-endopeptidase domain-containing protein" evidence="8">
    <location>
        <begin position="24"/>
        <end position="206"/>
    </location>
</feature>
<dbReference type="Proteomes" id="UP000831327">
    <property type="component" value="Chromosome"/>
</dbReference>
<feature type="domain" description="Lysine-specific metallo-endopeptidase" evidence="9">
    <location>
        <begin position="66"/>
        <end position="202"/>
    </location>
</feature>
<evidence type="ECO:0000256" key="8">
    <source>
        <dbReference type="SAM" id="SignalP"/>
    </source>
</evidence>
<dbReference type="EMBL" id="AP025637">
    <property type="protein sequence ID" value="BDG70755.1"/>
    <property type="molecule type" value="Genomic_DNA"/>
</dbReference>
<name>A0ABN6NXI1_9PROT</name>
<sequence>MRKTLATAAALATLMLAPLPLAAQGVKGGERQGPALSADGACTSEQRATIRRAFGDARQMTNASIASLTLEPEAIRPHLARFFGTNPAGAIAKNFRAISRGLDERENRVAYECNHARACRGATFAYVRWGGNAREVMGFCPTFFSAGRTGQDNQGGIVIHEMSHLALGTRDHAYQPRGAEALAKDDPAAAQMNADSYEYFAEFLPR</sequence>
<comment type="cofactor">
    <cofactor evidence="1">
        <name>Zn(2+)</name>
        <dbReference type="ChEBI" id="CHEBI:29105"/>
    </cofactor>
</comment>
<keyword evidence="6" id="KW-0862">Zinc</keyword>
<reference evidence="10 11" key="1">
    <citation type="journal article" date="2016" name="Microbes Environ.">
        <title>Phylogenetically diverse aerobic anoxygenic phototrophic bacteria isolated from epilithic biofilms in Tama river, Japan.</title>
        <authorList>
            <person name="Hirose S."/>
            <person name="Matsuura K."/>
            <person name="Haruta S."/>
        </authorList>
    </citation>
    <scope>NUCLEOTIDE SEQUENCE [LARGE SCALE GENOMIC DNA]</scope>
    <source>
        <strain evidence="10 11">S08</strain>
    </source>
</reference>
<evidence type="ECO:0000256" key="3">
    <source>
        <dbReference type="ARBA" id="ARBA00022670"/>
    </source>
</evidence>
<keyword evidence="11" id="KW-1185">Reference proteome</keyword>
<evidence type="ECO:0000256" key="2">
    <source>
        <dbReference type="ARBA" id="ARBA00010279"/>
    </source>
</evidence>
<dbReference type="InterPro" id="IPR024079">
    <property type="entry name" value="MetalloPept_cat_dom_sf"/>
</dbReference>
<evidence type="ECO:0000256" key="7">
    <source>
        <dbReference type="ARBA" id="ARBA00023049"/>
    </source>
</evidence>
<dbReference type="SMART" id="SM01351">
    <property type="entry name" value="Aspzincin_M35"/>
    <property type="match status" value="1"/>
</dbReference>
<protein>
    <recommendedName>
        <fullName evidence="9">Lysine-specific metallo-endopeptidase domain-containing protein</fullName>
    </recommendedName>
</protein>
<keyword evidence="7" id="KW-0482">Metalloprotease</keyword>
<keyword evidence="5" id="KW-0378">Hydrolase</keyword>
<dbReference type="RefSeq" id="WP_244458069.1">
    <property type="nucleotide sequence ID" value="NZ_AP025637.1"/>
</dbReference>
<accession>A0ABN6NXI1</accession>
<evidence type="ECO:0000256" key="5">
    <source>
        <dbReference type="ARBA" id="ARBA00022801"/>
    </source>
</evidence>
<dbReference type="SUPFAM" id="SSF55486">
    <property type="entry name" value="Metalloproteases ('zincins'), catalytic domain"/>
    <property type="match status" value="1"/>
</dbReference>
<organism evidence="10 11">
    <name type="scientific">Roseomonas fluvialis</name>
    <dbReference type="NCBI Taxonomy" id="1750527"/>
    <lineage>
        <taxon>Bacteria</taxon>
        <taxon>Pseudomonadati</taxon>
        <taxon>Pseudomonadota</taxon>
        <taxon>Alphaproteobacteria</taxon>
        <taxon>Acetobacterales</taxon>
        <taxon>Roseomonadaceae</taxon>
        <taxon>Roseomonas</taxon>
    </lineage>
</organism>
<keyword evidence="3" id="KW-0645">Protease</keyword>
<keyword evidence="4" id="KW-0479">Metal-binding</keyword>
<dbReference type="Pfam" id="PF14521">
    <property type="entry name" value="Aspzincin_M35"/>
    <property type="match status" value="1"/>
</dbReference>